<dbReference type="RefSeq" id="WP_331835645.1">
    <property type="nucleotide sequence ID" value="NZ_JARXNH020000057.1"/>
</dbReference>
<organism evidence="1 2">
    <name type="scientific">Raoultella scottii</name>
    <dbReference type="NCBI Taxonomy" id="3040937"/>
    <lineage>
        <taxon>Bacteria</taxon>
        <taxon>Pseudomonadati</taxon>
        <taxon>Pseudomonadota</taxon>
        <taxon>Gammaproteobacteria</taxon>
        <taxon>Enterobacterales</taxon>
        <taxon>Enterobacteriaceae</taxon>
        <taxon>Klebsiella/Raoultella group</taxon>
        <taxon>Raoultella</taxon>
    </lineage>
</organism>
<sequence length="107" mass="11944">MEALTIPVTIYVMATTNPYLPTSFSSFTSDMSQNYPDLYVLVATKTVEVAVPALEPIDIIGMQINSLRAKKERISVEAKQQLSVIDDQIQQLLCIDHNPIEESDVPF</sequence>
<dbReference type="EMBL" id="JARXNH020000057">
    <property type="protein sequence ID" value="MEK0250692.1"/>
    <property type="molecule type" value="Genomic_DNA"/>
</dbReference>
<name>A0ABU8ZAY4_9ENTR</name>
<comment type="caution">
    <text evidence="1">The sequence shown here is derived from an EMBL/GenBank/DDBJ whole genome shotgun (WGS) entry which is preliminary data.</text>
</comment>
<proteinExistence type="predicted"/>
<gene>
    <name evidence="1" type="ORF">QFI66_021680</name>
</gene>
<evidence type="ECO:0000313" key="2">
    <source>
        <dbReference type="Proteomes" id="UP001334005"/>
    </source>
</evidence>
<protein>
    <submittedName>
        <fullName evidence="1">Uncharacterized protein</fullName>
    </submittedName>
</protein>
<keyword evidence="2" id="KW-1185">Reference proteome</keyword>
<accession>A0ABU8ZAY4</accession>
<reference evidence="1 2" key="1">
    <citation type="submission" date="2024-03" db="EMBL/GenBank/DDBJ databases">
        <title>Two novel Raoultella species associated with bleeding cankers of broadleaf hosts, Raoultella scottia sp. nov. and Raoultella lignicola sp. nov.</title>
        <authorList>
            <person name="Brady C.L."/>
        </authorList>
    </citation>
    <scope>NUCLEOTIDE SEQUENCE [LARGE SCALE GENOMIC DNA]</scope>
    <source>
        <strain evidence="1 2">BAC 10a-01-01</strain>
    </source>
</reference>
<evidence type="ECO:0000313" key="1">
    <source>
        <dbReference type="EMBL" id="MEK0250692.1"/>
    </source>
</evidence>
<dbReference type="Proteomes" id="UP001334005">
    <property type="component" value="Unassembled WGS sequence"/>
</dbReference>